<keyword evidence="1 4" id="KW-0732">Signal</keyword>
<keyword evidence="6" id="KW-1185">Reference proteome</keyword>
<dbReference type="InterPro" id="IPR010562">
    <property type="entry name" value="Haemolymph_juvenile_hormone-bd"/>
</dbReference>
<dbReference type="InterPro" id="IPR038606">
    <property type="entry name" value="To_sf"/>
</dbReference>
<dbReference type="GO" id="GO:0005615">
    <property type="term" value="C:extracellular space"/>
    <property type="evidence" value="ECO:0007669"/>
    <property type="project" value="TreeGrafter"/>
</dbReference>
<dbReference type="PANTHER" id="PTHR11008">
    <property type="entry name" value="PROTEIN TAKEOUT-LIKE PROTEIN"/>
    <property type="match status" value="1"/>
</dbReference>
<organism evidence="5 6">
    <name type="scientific">Glossina brevipalpis</name>
    <dbReference type="NCBI Taxonomy" id="37001"/>
    <lineage>
        <taxon>Eukaryota</taxon>
        <taxon>Metazoa</taxon>
        <taxon>Ecdysozoa</taxon>
        <taxon>Arthropoda</taxon>
        <taxon>Hexapoda</taxon>
        <taxon>Insecta</taxon>
        <taxon>Pterygota</taxon>
        <taxon>Neoptera</taxon>
        <taxon>Endopterygota</taxon>
        <taxon>Diptera</taxon>
        <taxon>Brachycera</taxon>
        <taxon>Muscomorpha</taxon>
        <taxon>Hippoboscoidea</taxon>
        <taxon>Glossinidae</taxon>
        <taxon>Glossina</taxon>
    </lineage>
</organism>
<dbReference type="Gene3D" id="3.15.10.30">
    <property type="entry name" value="Haemolymph juvenile hormone binding protein"/>
    <property type="match status" value="1"/>
</dbReference>
<dbReference type="AlphaFoldDB" id="A0A1A9WGV9"/>
<evidence type="ECO:0000256" key="3">
    <source>
        <dbReference type="ARBA" id="ARBA00060902"/>
    </source>
</evidence>
<dbReference type="EnsemblMetazoa" id="GBRI019249-RA">
    <property type="protein sequence ID" value="GBRI019249-PA"/>
    <property type="gene ID" value="GBRI019249"/>
</dbReference>
<dbReference type="SMART" id="SM00700">
    <property type="entry name" value="JHBP"/>
    <property type="match status" value="1"/>
</dbReference>
<feature type="chain" id="PRO_5008400335" evidence="4">
    <location>
        <begin position="21"/>
        <end position="247"/>
    </location>
</feature>
<feature type="signal peptide" evidence="4">
    <location>
        <begin position="1"/>
        <end position="20"/>
    </location>
</feature>
<evidence type="ECO:0000256" key="1">
    <source>
        <dbReference type="ARBA" id="ARBA00022729"/>
    </source>
</evidence>
<dbReference type="GO" id="GO:0007623">
    <property type="term" value="P:circadian rhythm"/>
    <property type="evidence" value="ECO:0007669"/>
    <property type="project" value="UniProtKB-ARBA"/>
</dbReference>
<dbReference type="Pfam" id="PF06585">
    <property type="entry name" value="JHBP"/>
    <property type="match status" value="1"/>
</dbReference>
<dbReference type="Proteomes" id="UP000091820">
    <property type="component" value="Unassembled WGS sequence"/>
</dbReference>
<protein>
    <submittedName>
        <fullName evidence="5">Uncharacterized protein</fullName>
    </submittedName>
</protein>
<comment type="similarity">
    <text evidence="3">Belongs to the TO family.</text>
</comment>
<reference evidence="6" key="1">
    <citation type="submission" date="2014-03" db="EMBL/GenBank/DDBJ databases">
        <authorList>
            <person name="Aksoy S."/>
            <person name="Warren W."/>
            <person name="Wilson R.K."/>
        </authorList>
    </citation>
    <scope>NUCLEOTIDE SEQUENCE [LARGE SCALE GENOMIC DNA]</scope>
    <source>
        <strain evidence="6">IAEA</strain>
    </source>
</reference>
<dbReference type="FunFam" id="3.15.10.30:FF:000001">
    <property type="entry name" value="Takeout-like protein 1"/>
    <property type="match status" value="1"/>
</dbReference>
<evidence type="ECO:0000313" key="6">
    <source>
        <dbReference type="Proteomes" id="UP000091820"/>
    </source>
</evidence>
<reference evidence="5" key="2">
    <citation type="submission" date="2020-05" db="UniProtKB">
        <authorList>
            <consortium name="EnsemblMetazoa"/>
        </authorList>
    </citation>
    <scope>IDENTIFICATION</scope>
    <source>
        <strain evidence="5">IAEA</strain>
    </source>
</reference>
<dbReference type="VEuPathDB" id="VectorBase:GBRI019249"/>
<evidence type="ECO:0000256" key="2">
    <source>
        <dbReference type="ARBA" id="ARBA00023108"/>
    </source>
</evidence>
<evidence type="ECO:0000313" key="5">
    <source>
        <dbReference type="EnsemblMetazoa" id="GBRI019249-PA"/>
    </source>
</evidence>
<accession>A0A1A9WGV9</accession>
<name>A0A1A9WGV9_9MUSC</name>
<proteinExistence type="inferred from homology"/>
<dbReference type="PANTHER" id="PTHR11008:SF40">
    <property type="entry name" value="PROTEIN TAKEOUT"/>
    <property type="match status" value="1"/>
</dbReference>
<keyword evidence="2" id="KW-0090">Biological rhythms</keyword>
<evidence type="ECO:0000256" key="4">
    <source>
        <dbReference type="SAM" id="SignalP"/>
    </source>
</evidence>
<sequence length="247" mass="27522">MLTLSFKCLLIGLLCLYPKAEFPNEPKPCKYGDSECIKEATNYFLHKKEGDNSINLPPVDPLLPTKIQISQGADSPVNIDIALTNSKIVGLSKALTTKVKGFGKDLTQKHSVSVKVPGPLSIIGDYVISGKVLILPIQGEGKSNITFVDVTITVDFTGTPVEKDDGTYMKLENFHLHVEPKFIIYKFDNLFNGDKALGDNMNKFLNENWKEINNELRDSIDVAFGAVAKDIINHVYTKYPYAKYFNE</sequence>
<dbReference type="STRING" id="37001.A0A1A9WGV9"/>